<dbReference type="AlphaFoldDB" id="A0A8T2I7Y9"/>
<evidence type="ECO:0000313" key="3">
    <source>
        <dbReference type="Proteomes" id="UP000812440"/>
    </source>
</evidence>
<feature type="region of interest" description="Disordered" evidence="1">
    <location>
        <begin position="1"/>
        <end position="102"/>
    </location>
</feature>
<protein>
    <recommendedName>
        <fullName evidence="4">FCH and double SH3 domains 2</fullName>
    </recommendedName>
</protein>
<accession>A0A8T2I7Y9</accession>
<gene>
    <name evidence="2" type="ORF">GDO86_020537</name>
</gene>
<proteinExistence type="predicted"/>
<name>A0A8T2I7Y9_9PIPI</name>
<comment type="caution">
    <text evidence="2">The sequence shown here is derived from an EMBL/GenBank/DDBJ whole genome shotgun (WGS) entry which is preliminary data.</text>
</comment>
<evidence type="ECO:0008006" key="4">
    <source>
        <dbReference type="Google" id="ProtNLM"/>
    </source>
</evidence>
<dbReference type="EMBL" id="JAACNH010009093">
    <property type="protein sequence ID" value="KAG8429315.1"/>
    <property type="molecule type" value="Genomic_DNA"/>
</dbReference>
<sequence length="102" mass="11179">QVSPLPKPQNSLPPLPLYDQPPTSPLYSPDKTTPQYFPRSPSGNENNMNLDSPGTSHPTRSGAETFHSKLRPVRAAPPPPIQSQKAPRRSAEKTEDVEITLV</sequence>
<evidence type="ECO:0000256" key="1">
    <source>
        <dbReference type="SAM" id="MobiDB-lite"/>
    </source>
</evidence>
<feature type="compositionally biased region" description="Polar residues" evidence="1">
    <location>
        <begin position="30"/>
        <end position="59"/>
    </location>
</feature>
<reference evidence="2" key="1">
    <citation type="thesis" date="2020" institute="ProQuest LLC" country="789 East Eisenhower Parkway, Ann Arbor, MI, USA">
        <title>Comparative Genomics and Chromosome Evolution.</title>
        <authorList>
            <person name="Mudd A.B."/>
        </authorList>
    </citation>
    <scope>NUCLEOTIDE SEQUENCE</scope>
    <source>
        <strain evidence="2">Female2</strain>
        <tissue evidence="2">Blood</tissue>
    </source>
</reference>
<organism evidence="2 3">
    <name type="scientific">Hymenochirus boettgeri</name>
    <name type="common">Congo dwarf clawed frog</name>
    <dbReference type="NCBI Taxonomy" id="247094"/>
    <lineage>
        <taxon>Eukaryota</taxon>
        <taxon>Metazoa</taxon>
        <taxon>Chordata</taxon>
        <taxon>Craniata</taxon>
        <taxon>Vertebrata</taxon>
        <taxon>Euteleostomi</taxon>
        <taxon>Amphibia</taxon>
        <taxon>Batrachia</taxon>
        <taxon>Anura</taxon>
        <taxon>Pipoidea</taxon>
        <taxon>Pipidae</taxon>
        <taxon>Pipinae</taxon>
        <taxon>Hymenochirus</taxon>
    </lineage>
</organism>
<feature type="non-terminal residue" evidence="2">
    <location>
        <position position="1"/>
    </location>
</feature>
<feature type="compositionally biased region" description="Pro residues" evidence="1">
    <location>
        <begin position="1"/>
        <end position="16"/>
    </location>
</feature>
<dbReference type="Proteomes" id="UP000812440">
    <property type="component" value="Unassembled WGS sequence"/>
</dbReference>
<keyword evidence="3" id="KW-1185">Reference proteome</keyword>
<evidence type="ECO:0000313" key="2">
    <source>
        <dbReference type="EMBL" id="KAG8429315.1"/>
    </source>
</evidence>
<dbReference type="OrthoDB" id="10065861at2759"/>